<dbReference type="Proteomes" id="UP000181899">
    <property type="component" value="Unassembled WGS sequence"/>
</dbReference>
<proteinExistence type="predicted"/>
<protein>
    <recommendedName>
        <fullName evidence="1">DUF4145 domain-containing protein</fullName>
    </recommendedName>
</protein>
<dbReference type="Pfam" id="PF13643">
    <property type="entry name" value="DUF4145"/>
    <property type="match status" value="1"/>
</dbReference>
<dbReference type="RefSeq" id="WP_074913209.1">
    <property type="nucleotide sequence ID" value="NZ_FOVK01000021.1"/>
</dbReference>
<accession>A0A1I5EU12</accession>
<name>A0A1I5EU12_9CLOT</name>
<feature type="domain" description="DUF4145" evidence="1">
    <location>
        <begin position="107"/>
        <end position="181"/>
    </location>
</feature>
<evidence type="ECO:0000313" key="2">
    <source>
        <dbReference type="EMBL" id="SFO14937.1"/>
    </source>
</evidence>
<evidence type="ECO:0000313" key="3">
    <source>
        <dbReference type="Proteomes" id="UP000181899"/>
    </source>
</evidence>
<keyword evidence="3" id="KW-1185">Reference proteome</keyword>
<evidence type="ECO:0000259" key="1">
    <source>
        <dbReference type="Pfam" id="PF13643"/>
    </source>
</evidence>
<organism evidence="2 3">
    <name type="scientific">Proteiniclasticum ruminis</name>
    <dbReference type="NCBI Taxonomy" id="398199"/>
    <lineage>
        <taxon>Bacteria</taxon>
        <taxon>Bacillati</taxon>
        <taxon>Bacillota</taxon>
        <taxon>Clostridia</taxon>
        <taxon>Eubacteriales</taxon>
        <taxon>Clostridiaceae</taxon>
        <taxon>Proteiniclasticum</taxon>
    </lineage>
</organism>
<reference evidence="2 3" key="1">
    <citation type="submission" date="2016-10" db="EMBL/GenBank/DDBJ databases">
        <authorList>
            <person name="de Groot N.N."/>
        </authorList>
    </citation>
    <scope>NUCLEOTIDE SEQUENCE [LARGE SCALE GENOMIC DNA]</scope>
    <source>
        <strain evidence="2 3">ML2</strain>
    </source>
</reference>
<sequence>MKGKTAEFNVISFICPICGVHSRQIWGHYGINGNVEGVYTKFDVLYDNPGSMASSPSMYEEKLSIALCSNCENHSVWMNMKLIYPNLSTAPLPTENMPEDVLLDYIEARNVLTISPRSSAALLRLALQKLCIRLGGKGKNINDDIKNLVENGLPEKIQKALDIVRVIGNDSVHPGQIDVSDNPEIASSLFQMINIIVDKMITEPKTIDGLFESLPEDKRKGIEIRDAKKSD</sequence>
<dbReference type="EMBL" id="FOVK01000021">
    <property type="protein sequence ID" value="SFO14937.1"/>
    <property type="molecule type" value="Genomic_DNA"/>
</dbReference>
<dbReference type="InterPro" id="IPR025285">
    <property type="entry name" value="DUF4145"/>
</dbReference>
<dbReference type="OrthoDB" id="9808624at2"/>
<dbReference type="AlphaFoldDB" id="A0A1I5EU12"/>
<gene>
    <name evidence="2" type="ORF">SAMN04488695_12110</name>
</gene>